<protein>
    <submittedName>
        <fullName evidence="1">Uncharacterized protein</fullName>
    </submittedName>
</protein>
<keyword evidence="2" id="KW-1185">Reference proteome</keyword>
<proteinExistence type="predicted"/>
<reference evidence="1 2" key="1">
    <citation type="journal article" date="2018" name="Sci. Rep.">
        <title>Genomic signatures of local adaptation to the degree of environmental predictability in rotifers.</title>
        <authorList>
            <person name="Franch-Gras L."/>
            <person name="Hahn C."/>
            <person name="Garcia-Roger E.M."/>
            <person name="Carmona M.J."/>
            <person name="Serra M."/>
            <person name="Gomez A."/>
        </authorList>
    </citation>
    <scope>NUCLEOTIDE SEQUENCE [LARGE SCALE GENOMIC DNA]</scope>
    <source>
        <strain evidence="1">HYR1</strain>
    </source>
</reference>
<name>A0A3M7SBC2_BRAPC</name>
<organism evidence="1 2">
    <name type="scientific">Brachionus plicatilis</name>
    <name type="common">Marine rotifer</name>
    <name type="synonym">Brachionus muelleri</name>
    <dbReference type="NCBI Taxonomy" id="10195"/>
    <lineage>
        <taxon>Eukaryota</taxon>
        <taxon>Metazoa</taxon>
        <taxon>Spiralia</taxon>
        <taxon>Gnathifera</taxon>
        <taxon>Rotifera</taxon>
        <taxon>Eurotatoria</taxon>
        <taxon>Monogononta</taxon>
        <taxon>Pseudotrocha</taxon>
        <taxon>Ploima</taxon>
        <taxon>Brachionidae</taxon>
        <taxon>Brachionus</taxon>
    </lineage>
</organism>
<sequence length="96" mass="10547">MRRDFVCSDLHIHPGDFGRGFSFSYAVLLNADTSVIVSTSKTTIWFLILQTPQIGSGGLERTCSIAALVSWSIWNGPMLSGFSLIRIRPKSSPSIE</sequence>
<accession>A0A3M7SBC2</accession>
<evidence type="ECO:0000313" key="1">
    <source>
        <dbReference type="EMBL" id="RNA33114.1"/>
    </source>
</evidence>
<dbReference type="Proteomes" id="UP000276133">
    <property type="component" value="Unassembled WGS sequence"/>
</dbReference>
<dbReference type="EMBL" id="REGN01001682">
    <property type="protein sequence ID" value="RNA33114.1"/>
    <property type="molecule type" value="Genomic_DNA"/>
</dbReference>
<comment type="caution">
    <text evidence="1">The sequence shown here is derived from an EMBL/GenBank/DDBJ whole genome shotgun (WGS) entry which is preliminary data.</text>
</comment>
<dbReference type="AlphaFoldDB" id="A0A3M7SBC2"/>
<evidence type="ECO:0000313" key="2">
    <source>
        <dbReference type="Proteomes" id="UP000276133"/>
    </source>
</evidence>
<gene>
    <name evidence="1" type="ORF">BpHYR1_028045</name>
</gene>